<keyword evidence="2" id="KW-1185">Reference proteome</keyword>
<gene>
    <name evidence="1" type="ORF">HC031_14650</name>
</gene>
<name>A0ABX0Y035_9ACTN</name>
<sequence length="99" mass="10512">MIQDIGLYAGEPEFAGFAELGPVTAEHKAWPSGTPSMLEVNAQLQAQAARLGADAVIRVVYTGHGRRLKAVGIAVKRVVSVVPATVDIIAAEWDAYSYC</sequence>
<reference evidence="1 2" key="1">
    <citation type="submission" date="2020-03" db="EMBL/GenBank/DDBJ databases">
        <title>WGS of the type strain of Planosporangium spp.</title>
        <authorList>
            <person name="Thawai C."/>
        </authorList>
    </citation>
    <scope>NUCLEOTIDE SEQUENCE [LARGE SCALE GENOMIC DNA]</scope>
    <source>
        <strain evidence="1 2">TBRC 5610</strain>
    </source>
</reference>
<proteinExistence type="predicted"/>
<organism evidence="1 2">
    <name type="scientific">Planosporangium thailandense</name>
    <dbReference type="NCBI Taxonomy" id="765197"/>
    <lineage>
        <taxon>Bacteria</taxon>
        <taxon>Bacillati</taxon>
        <taxon>Actinomycetota</taxon>
        <taxon>Actinomycetes</taxon>
        <taxon>Micromonosporales</taxon>
        <taxon>Micromonosporaceae</taxon>
        <taxon>Planosporangium</taxon>
    </lineage>
</organism>
<accession>A0ABX0Y035</accession>
<evidence type="ECO:0000313" key="2">
    <source>
        <dbReference type="Proteomes" id="UP000722989"/>
    </source>
</evidence>
<protein>
    <submittedName>
        <fullName evidence="1">Uncharacterized protein</fullName>
    </submittedName>
</protein>
<dbReference type="RefSeq" id="WP_167925833.1">
    <property type="nucleotide sequence ID" value="NZ_JAATVY010000008.1"/>
</dbReference>
<dbReference type="Proteomes" id="UP000722989">
    <property type="component" value="Unassembled WGS sequence"/>
</dbReference>
<evidence type="ECO:0000313" key="1">
    <source>
        <dbReference type="EMBL" id="NJC70945.1"/>
    </source>
</evidence>
<comment type="caution">
    <text evidence="1">The sequence shown here is derived from an EMBL/GenBank/DDBJ whole genome shotgun (WGS) entry which is preliminary data.</text>
</comment>
<dbReference type="EMBL" id="JAATVY010000008">
    <property type="protein sequence ID" value="NJC70945.1"/>
    <property type="molecule type" value="Genomic_DNA"/>
</dbReference>